<reference evidence="7" key="1">
    <citation type="journal article" date="2019" name="Int. J. Syst. Evol. Microbiol.">
        <title>The Global Catalogue of Microorganisms (GCM) 10K type strain sequencing project: providing services to taxonomists for standard genome sequencing and annotation.</title>
        <authorList>
            <consortium name="The Broad Institute Genomics Platform"/>
            <consortium name="The Broad Institute Genome Sequencing Center for Infectious Disease"/>
            <person name="Wu L."/>
            <person name="Ma J."/>
        </authorList>
    </citation>
    <scope>NUCLEOTIDE SEQUENCE [LARGE SCALE GENOMIC DNA]</scope>
    <source>
        <strain evidence="7">CCUG 53252</strain>
    </source>
</reference>
<proteinExistence type="predicted"/>
<protein>
    <recommendedName>
        <fullName evidence="2">RNA pseudouridylate synthase</fullName>
    </recommendedName>
    <alternativeName>
        <fullName evidence="3">RNA-uridine isomerase</fullName>
    </alternativeName>
</protein>
<dbReference type="InterPro" id="IPR050188">
    <property type="entry name" value="RluA_PseudoU_synthase"/>
</dbReference>
<evidence type="ECO:0000256" key="4">
    <source>
        <dbReference type="SAM" id="MobiDB-lite"/>
    </source>
</evidence>
<dbReference type="EMBL" id="JBHRZN010000003">
    <property type="protein sequence ID" value="MFC3850679.1"/>
    <property type="molecule type" value="Genomic_DNA"/>
</dbReference>
<dbReference type="InterPro" id="IPR006145">
    <property type="entry name" value="PsdUridine_synth_RsuA/RluA"/>
</dbReference>
<evidence type="ECO:0000256" key="3">
    <source>
        <dbReference type="ARBA" id="ARBA00033164"/>
    </source>
</evidence>
<dbReference type="SUPFAM" id="SSF55120">
    <property type="entry name" value="Pseudouridine synthase"/>
    <property type="match status" value="1"/>
</dbReference>
<evidence type="ECO:0000256" key="2">
    <source>
        <dbReference type="ARBA" id="ARBA00031870"/>
    </source>
</evidence>
<dbReference type="Gene3D" id="3.30.2350.10">
    <property type="entry name" value="Pseudouridine synthase"/>
    <property type="match status" value="1"/>
</dbReference>
<feature type="compositionally biased region" description="Acidic residues" evidence="4">
    <location>
        <begin position="9"/>
        <end position="22"/>
    </location>
</feature>
<comment type="catalytic activity">
    <reaction evidence="1">
        <text>a uridine in RNA = a pseudouridine in RNA</text>
        <dbReference type="Rhea" id="RHEA:48348"/>
        <dbReference type="Rhea" id="RHEA-COMP:12068"/>
        <dbReference type="Rhea" id="RHEA-COMP:12069"/>
        <dbReference type="ChEBI" id="CHEBI:65314"/>
        <dbReference type="ChEBI" id="CHEBI:65315"/>
    </reaction>
</comment>
<evidence type="ECO:0000259" key="5">
    <source>
        <dbReference type="Pfam" id="PF00849"/>
    </source>
</evidence>
<dbReference type="PANTHER" id="PTHR21600:SF84">
    <property type="entry name" value="PSEUDOURIDINE SYNTHASE RSUA_RLUA-LIKE DOMAIN-CONTAINING PROTEIN"/>
    <property type="match status" value="1"/>
</dbReference>
<dbReference type="Proteomes" id="UP001595751">
    <property type="component" value="Unassembled WGS sequence"/>
</dbReference>
<dbReference type="RefSeq" id="WP_290290541.1">
    <property type="nucleotide sequence ID" value="NZ_CP047211.1"/>
</dbReference>
<sequence length="390" mass="41773">MPMTLDDPGCFDDPADDADLGEQPDPAEKPEPTSRRSPRRRRRRTAPLPIRDGLNPSRVRAPQAGPGASGTVTALELLTAAIEGQTHRHPADDAAAIAARFADGLVVDAAGRPLSPGSELRPGADIWFYRLPAPEPRLAGPMPIIHRDRDIVVVDKPPFLATTPRGRHIVESAVVRLRRELGDGDLIPAHRLDRLTSGVLVFVARPEARGAYQDLFAEPGAVVKRYEALTRLPGPADLPAPPFTLATRQEKTRGVLQARTVAGEPNARTIVDGIEVGGHVLGGAGSDGIGLGGAGSDGTGLDDARRLPGTALWHLRPLTGRTHQLRLHLHELGFPILGDPLYPEVLPADAEDPARPMHLVCRELAFDDPFTGERRVFRSGRSTADPATAP</sequence>
<feature type="compositionally biased region" description="Basic residues" evidence="4">
    <location>
        <begin position="36"/>
        <end position="45"/>
    </location>
</feature>
<dbReference type="InterPro" id="IPR006224">
    <property type="entry name" value="PsdUridine_synth_RluA-like_CS"/>
</dbReference>
<evidence type="ECO:0000313" key="6">
    <source>
        <dbReference type="EMBL" id="MFC3850679.1"/>
    </source>
</evidence>
<dbReference type="PROSITE" id="PS01129">
    <property type="entry name" value="PSI_RLU"/>
    <property type="match status" value="1"/>
</dbReference>
<evidence type="ECO:0000256" key="1">
    <source>
        <dbReference type="ARBA" id="ARBA00000073"/>
    </source>
</evidence>
<accession>A0ABV7ZQ50</accession>
<dbReference type="PANTHER" id="PTHR21600">
    <property type="entry name" value="MITOCHONDRIAL RNA PSEUDOURIDINE SYNTHASE"/>
    <property type="match status" value="1"/>
</dbReference>
<organism evidence="6 7">
    <name type="scientific">Corynebacterium hansenii</name>
    <dbReference type="NCBI Taxonomy" id="394964"/>
    <lineage>
        <taxon>Bacteria</taxon>
        <taxon>Bacillati</taxon>
        <taxon>Actinomycetota</taxon>
        <taxon>Actinomycetes</taxon>
        <taxon>Mycobacteriales</taxon>
        <taxon>Corynebacteriaceae</taxon>
        <taxon>Corynebacterium</taxon>
    </lineage>
</organism>
<feature type="domain" description="Pseudouridine synthase RsuA/RluA-like" evidence="5">
    <location>
        <begin position="150"/>
        <end position="330"/>
    </location>
</feature>
<feature type="region of interest" description="Disordered" evidence="4">
    <location>
        <begin position="1"/>
        <end position="68"/>
    </location>
</feature>
<dbReference type="Pfam" id="PF00849">
    <property type="entry name" value="PseudoU_synth_2"/>
    <property type="match status" value="1"/>
</dbReference>
<dbReference type="InterPro" id="IPR020103">
    <property type="entry name" value="PsdUridine_synth_cat_dom_sf"/>
</dbReference>
<gene>
    <name evidence="6" type="ORF">ACFORJ_10945</name>
</gene>
<comment type="caution">
    <text evidence="6">The sequence shown here is derived from an EMBL/GenBank/DDBJ whole genome shotgun (WGS) entry which is preliminary data.</text>
</comment>
<evidence type="ECO:0000313" key="7">
    <source>
        <dbReference type="Proteomes" id="UP001595751"/>
    </source>
</evidence>
<keyword evidence="7" id="KW-1185">Reference proteome</keyword>
<name>A0ABV7ZQ50_9CORY</name>